<reference evidence="1" key="1">
    <citation type="submission" date="2024-09" db="EMBL/GenBank/DDBJ databases">
        <title>Draft Genome Sequences of Neofusicoccum parvum.</title>
        <authorList>
            <person name="Ashida A."/>
            <person name="Camagna M."/>
            <person name="Tanaka A."/>
            <person name="Takemoto D."/>
        </authorList>
    </citation>
    <scope>NUCLEOTIDE SEQUENCE</scope>
    <source>
        <strain evidence="1">PPO83</strain>
    </source>
</reference>
<evidence type="ECO:0000313" key="2">
    <source>
        <dbReference type="Proteomes" id="UP001165186"/>
    </source>
</evidence>
<comment type="caution">
    <text evidence="1">The sequence shown here is derived from an EMBL/GenBank/DDBJ whole genome shotgun (WGS) entry which is preliminary data.</text>
</comment>
<gene>
    <name evidence="1" type="primary">g2718</name>
    <name evidence="1" type="ORF">NpPPO83_00002718</name>
</gene>
<dbReference type="Proteomes" id="UP001165186">
    <property type="component" value="Unassembled WGS sequence"/>
</dbReference>
<keyword evidence="2" id="KW-1185">Reference proteome</keyword>
<sequence>MRFFTIAAPAFLGALATASEVVQIKDLSIRDNNGIQATSFTIQPANVQCSATTASALANKSVVVCGESKYRFAIDGANSKYSLTLYKETAPGAGITGTIEVQPYCHAGGNGANDFVCTQVSDISVAIY</sequence>
<proteinExistence type="predicted"/>
<evidence type="ECO:0000313" key="1">
    <source>
        <dbReference type="EMBL" id="GME25844.1"/>
    </source>
</evidence>
<accession>A0ACB5RZ96</accession>
<protein>
    <submittedName>
        <fullName evidence="1">Major allergen Alt</fullName>
    </submittedName>
</protein>
<organism evidence="1 2">
    <name type="scientific">Neofusicoccum parvum</name>
    <dbReference type="NCBI Taxonomy" id="310453"/>
    <lineage>
        <taxon>Eukaryota</taxon>
        <taxon>Fungi</taxon>
        <taxon>Dikarya</taxon>
        <taxon>Ascomycota</taxon>
        <taxon>Pezizomycotina</taxon>
        <taxon>Dothideomycetes</taxon>
        <taxon>Dothideomycetes incertae sedis</taxon>
        <taxon>Botryosphaeriales</taxon>
        <taxon>Botryosphaeriaceae</taxon>
        <taxon>Neofusicoccum</taxon>
    </lineage>
</organism>
<dbReference type="EMBL" id="BSXG01000023">
    <property type="protein sequence ID" value="GME25844.1"/>
    <property type="molecule type" value="Genomic_DNA"/>
</dbReference>
<name>A0ACB5RZ96_9PEZI</name>